<evidence type="ECO:0000313" key="11">
    <source>
        <dbReference type="EMBL" id="GAA4034179.1"/>
    </source>
</evidence>
<dbReference type="InterPro" id="IPR035965">
    <property type="entry name" value="PAS-like_dom_sf"/>
</dbReference>
<dbReference type="InterPro" id="IPR050482">
    <property type="entry name" value="Sensor_HK_TwoCompSys"/>
</dbReference>
<keyword evidence="7 8" id="KW-0472">Membrane</keyword>
<feature type="domain" description="Histidine kinase" evidence="9">
    <location>
        <begin position="522"/>
        <end position="718"/>
    </location>
</feature>
<evidence type="ECO:0000313" key="12">
    <source>
        <dbReference type="Proteomes" id="UP001501353"/>
    </source>
</evidence>
<dbReference type="InterPro" id="IPR005467">
    <property type="entry name" value="His_kinase_dom"/>
</dbReference>
<sequence>MQPIPHFSTTSGTQYLKTLMVGAMHYAGWLVLLLSLGATALLVSVMRSSEHRIAVINTEQQARQVSASLQLQFAGSIQLLRSTAAMLMLNRIVQRHTWTAYQQQLLGLGLPNGLQQLGYAQRISGKEKQALVNAMRSDGRADYRIHPLHTGDALTPVVYVAPESGLELSAPGFDLLSDPAISSLLDRATDTGLMVLGSTPDRYRLRQPSGSRDVLMILPVFPGNAIPTTLGQRRKNLVGFVFAVLQINDALLGLTDLPKPRIALRVFDSAQRTPQSLLYQSAIRDMSNAIELMSVALVDQIWTIEAEAPRGPFAGGKTTLVAAGGLLFSALLFWLCQLVLRHRALAGKQAHLTAQQIGQSQLQLAAITALSKQAIITFDRKQRVMVFNPGAEQLFQTSSASIIGVHLSRLLPHRLKGAQPISVTTLNATKLAAYRLRNENSQLARRANGELFPFEATIFRTGSWTAPLHTILLDELPGTALPTTSMSAEAIPLTQESIDQTQRQLQHRIATLDSLREGQQKYLAQEMHDDFGQLLAAMKIDLDALHLRLQKTDGSLIRQLDGLHELVDAMVISVRRIVANLPPKLVEEYGLFRALELLLDGHAKRHRIHCDLQVPAPLPHIPPGLATPIYRLVQEALSNVTKHAAASTVRIQIDYAANELLLTMADNGKGISNQDREKSGSFGLIGMQERVFALDGSMQIASTMGGGVVITISIPVNKIDA</sequence>
<evidence type="ECO:0000259" key="9">
    <source>
        <dbReference type="PROSITE" id="PS50109"/>
    </source>
</evidence>
<evidence type="ECO:0000256" key="2">
    <source>
        <dbReference type="ARBA" id="ARBA00022679"/>
    </source>
</evidence>
<dbReference type="InterPro" id="IPR036890">
    <property type="entry name" value="HATPase_C_sf"/>
</dbReference>
<keyword evidence="6" id="KW-0902">Two-component regulatory system</keyword>
<dbReference type="Gene3D" id="3.30.450.20">
    <property type="entry name" value="PAS domain"/>
    <property type="match status" value="1"/>
</dbReference>
<dbReference type="InterPro" id="IPR042240">
    <property type="entry name" value="CHASE_sf"/>
</dbReference>
<dbReference type="SMART" id="SM01079">
    <property type="entry name" value="CHASE"/>
    <property type="match status" value="1"/>
</dbReference>
<dbReference type="SUPFAM" id="SSF55785">
    <property type="entry name" value="PYP-like sensor domain (PAS domain)"/>
    <property type="match status" value="1"/>
</dbReference>
<dbReference type="Proteomes" id="UP001501353">
    <property type="component" value="Unassembled WGS sequence"/>
</dbReference>
<evidence type="ECO:0000256" key="6">
    <source>
        <dbReference type="ARBA" id="ARBA00023012"/>
    </source>
</evidence>
<evidence type="ECO:0000256" key="7">
    <source>
        <dbReference type="ARBA" id="ARBA00023136"/>
    </source>
</evidence>
<keyword evidence="12" id="KW-1185">Reference proteome</keyword>
<dbReference type="InterPro" id="IPR006189">
    <property type="entry name" value="CHASE_dom"/>
</dbReference>
<dbReference type="Pfam" id="PF03924">
    <property type="entry name" value="CHASE"/>
    <property type="match status" value="1"/>
</dbReference>
<evidence type="ECO:0000256" key="3">
    <source>
        <dbReference type="ARBA" id="ARBA00022692"/>
    </source>
</evidence>
<keyword evidence="4" id="KW-0418">Kinase</keyword>
<keyword evidence="3 8" id="KW-0812">Transmembrane</keyword>
<dbReference type="Gene3D" id="3.30.565.10">
    <property type="entry name" value="Histidine kinase-like ATPase, C-terminal domain"/>
    <property type="match status" value="1"/>
</dbReference>
<dbReference type="PROSITE" id="PS50109">
    <property type="entry name" value="HIS_KIN"/>
    <property type="match status" value="1"/>
</dbReference>
<name>A0ABP7U101_9BURK</name>
<gene>
    <name evidence="11" type="ORF">GCM10022212_36860</name>
</gene>
<dbReference type="InterPro" id="IPR011712">
    <property type="entry name" value="Sig_transdc_His_kin_sub3_dim/P"/>
</dbReference>
<reference evidence="12" key="1">
    <citation type="journal article" date="2019" name="Int. J. Syst. Evol. Microbiol.">
        <title>The Global Catalogue of Microorganisms (GCM) 10K type strain sequencing project: providing services to taxonomists for standard genome sequencing and annotation.</title>
        <authorList>
            <consortium name="The Broad Institute Genomics Platform"/>
            <consortium name="The Broad Institute Genome Sequencing Center for Infectious Disease"/>
            <person name="Wu L."/>
            <person name="Ma J."/>
        </authorList>
    </citation>
    <scope>NUCLEOTIDE SEQUENCE [LARGE SCALE GENOMIC DNA]</scope>
    <source>
        <strain evidence="12">JCM 16673</strain>
    </source>
</reference>
<dbReference type="PANTHER" id="PTHR24421">
    <property type="entry name" value="NITRATE/NITRITE SENSOR PROTEIN NARX-RELATED"/>
    <property type="match status" value="1"/>
</dbReference>
<comment type="subcellular location">
    <subcellularLocation>
        <location evidence="1">Membrane</location>
    </subcellularLocation>
</comment>
<protein>
    <submittedName>
        <fullName evidence="11">PAS domain S-box protein</fullName>
    </submittedName>
</protein>
<dbReference type="PROSITE" id="PS50839">
    <property type="entry name" value="CHASE"/>
    <property type="match status" value="1"/>
</dbReference>
<dbReference type="Gene3D" id="3.30.450.350">
    <property type="entry name" value="CHASE domain"/>
    <property type="match status" value="1"/>
</dbReference>
<comment type="caution">
    <text evidence="11">The sequence shown here is derived from an EMBL/GenBank/DDBJ whole genome shotgun (WGS) entry which is preliminary data.</text>
</comment>
<evidence type="ECO:0000259" key="10">
    <source>
        <dbReference type="PROSITE" id="PS50839"/>
    </source>
</evidence>
<proteinExistence type="predicted"/>
<feature type="domain" description="CHASE" evidence="10">
    <location>
        <begin position="112"/>
        <end position="305"/>
    </location>
</feature>
<dbReference type="EMBL" id="BAAAZE010000016">
    <property type="protein sequence ID" value="GAA4034179.1"/>
    <property type="molecule type" value="Genomic_DNA"/>
</dbReference>
<dbReference type="InterPro" id="IPR003594">
    <property type="entry name" value="HATPase_dom"/>
</dbReference>
<dbReference type="Gene3D" id="1.20.5.1930">
    <property type="match status" value="1"/>
</dbReference>
<evidence type="ECO:0000256" key="5">
    <source>
        <dbReference type="ARBA" id="ARBA00022989"/>
    </source>
</evidence>
<keyword evidence="2" id="KW-0808">Transferase</keyword>
<dbReference type="Pfam" id="PF07730">
    <property type="entry name" value="HisKA_3"/>
    <property type="match status" value="1"/>
</dbReference>
<accession>A0ABP7U101</accession>
<organism evidence="11 12">
    <name type="scientific">Actimicrobium antarcticum</name>
    <dbReference type="NCBI Taxonomy" id="1051899"/>
    <lineage>
        <taxon>Bacteria</taxon>
        <taxon>Pseudomonadati</taxon>
        <taxon>Pseudomonadota</taxon>
        <taxon>Betaproteobacteria</taxon>
        <taxon>Burkholderiales</taxon>
        <taxon>Oxalobacteraceae</taxon>
        <taxon>Actimicrobium</taxon>
    </lineage>
</organism>
<evidence type="ECO:0000256" key="8">
    <source>
        <dbReference type="SAM" id="Phobius"/>
    </source>
</evidence>
<keyword evidence="5 8" id="KW-1133">Transmembrane helix</keyword>
<evidence type="ECO:0000256" key="1">
    <source>
        <dbReference type="ARBA" id="ARBA00004370"/>
    </source>
</evidence>
<dbReference type="PANTHER" id="PTHR24421:SF58">
    <property type="entry name" value="SIGNAL TRANSDUCTION HISTIDINE-PROTEIN KINASE_PHOSPHATASE UHPB"/>
    <property type="match status" value="1"/>
</dbReference>
<dbReference type="CDD" id="cd16917">
    <property type="entry name" value="HATPase_UhpB-NarQ-NarX-like"/>
    <property type="match status" value="1"/>
</dbReference>
<dbReference type="SUPFAM" id="SSF55874">
    <property type="entry name" value="ATPase domain of HSP90 chaperone/DNA topoisomerase II/histidine kinase"/>
    <property type="match status" value="1"/>
</dbReference>
<dbReference type="Pfam" id="PF02518">
    <property type="entry name" value="HATPase_c"/>
    <property type="match status" value="1"/>
</dbReference>
<feature type="transmembrane region" description="Helical" evidence="8">
    <location>
        <begin position="26"/>
        <end position="46"/>
    </location>
</feature>
<dbReference type="SMART" id="SM00387">
    <property type="entry name" value="HATPase_c"/>
    <property type="match status" value="1"/>
</dbReference>
<dbReference type="RefSeq" id="WP_344765658.1">
    <property type="nucleotide sequence ID" value="NZ_BAAAZE010000016.1"/>
</dbReference>
<evidence type="ECO:0000256" key="4">
    <source>
        <dbReference type="ARBA" id="ARBA00022777"/>
    </source>
</evidence>